<name>A0A6M1S2R1_9BACT</name>
<feature type="active site" evidence="2">
    <location>
        <position position="46"/>
    </location>
</feature>
<comment type="subunit">
    <text evidence="2">Homodimer.</text>
</comment>
<feature type="binding site" evidence="2">
    <location>
        <begin position="220"/>
        <end position="222"/>
    </location>
    <ligand>
        <name>substrate</name>
    </ligand>
</feature>
<dbReference type="PROSITE" id="PS01066">
    <property type="entry name" value="UPP_SYNTHASE"/>
    <property type="match status" value="1"/>
</dbReference>
<dbReference type="CDD" id="cd00475">
    <property type="entry name" value="Cis_IPPS"/>
    <property type="match status" value="1"/>
</dbReference>
<keyword evidence="2" id="KW-0479">Metal-binding</keyword>
<dbReference type="NCBIfam" id="TIGR00055">
    <property type="entry name" value="uppS"/>
    <property type="match status" value="1"/>
</dbReference>
<keyword evidence="1 2" id="KW-0808">Transferase</keyword>
<dbReference type="InterPro" id="IPR036424">
    <property type="entry name" value="UPP_synth-like_sf"/>
</dbReference>
<feature type="binding site" evidence="2">
    <location>
        <position position="214"/>
    </location>
    <ligand>
        <name>substrate</name>
    </ligand>
</feature>
<reference evidence="4 5" key="1">
    <citation type="submission" date="2020-02" db="EMBL/GenBank/DDBJ databases">
        <title>Draft genome sequence of Limisphaera ngatamarikiensis NGM72.4T, a thermophilic Verrucomicrobia grouped in subdivision 3.</title>
        <authorList>
            <person name="Carere C.R."/>
            <person name="Steen J."/>
            <person name="Hugenholtz P."/>
            <person name="Stott M.B."/>
        </authorList>
    </citation>
    <scope>NUCLEOTIDE SEQUENCE [LARGE SCALE GENOMIC DNA]</scope>
    <source>
        <strain evidence="4 5">NGM72.4</strain>
    </source>
</reference>
<dbReference type="Proteomes" id="UP000477311">
    <property type="component" value="Unassembled WGS sequence"/>
</dbReference>
<dbReference type="SUPFAM" id="SSF64005">
    <property type="entry name" value="Undecaprenyl diphosphate synthase"/>
    <property type="match status" value="1"/>
</dbReference>
<organism evidence="4 5">
    <name type="scientific">Limisphaera ngatamarikiensis</name>
    <dbReference type="NCBI Taxonomy" id="1324935"/>
    <lineage>
        <taxon>Bacteria</taxon>
        <taxon>Pseudomonadati</taxon>
        <taxon>Verrucomicrobiota</taxon>
        <taxon>Verrucomicrobiia</taxon>
        <taxon>Limisphaerales</taxon>
        <taxon>Limisphaeraceae</taxon>
        <taxon>Limisphaera</taxon>
    </lineage>
</organism>
<feature type="binding site" evidence="2">
    <location>
        <begin position="91"/>
        <end position="93"/>
    </location>
    <ligand>
        <name>substrate</name>
    </ligand>
</feature>
<comment type="function">
    <text evidence="2">Catalyzes the condensation of isopentenyl diphosphate (IPP) with allylic pyrophosphates generating different type of terpenoids.</text>
</comment>
<evidence type="ECO:0000313" key="5">
    <source>
        <dbReference type="Proteomes" id="UP000477311"/>
    </source>
</evidence>
<feature type="region of interest" description="Disordered" evidence="3">
    <location>
        <begin position="1"/>
        <end position="26"/>
    </location>
</feature>
<proteinExistence type="inferred from homology"/>
<feature type="binding site" evidence="2">
    <location>
        <position position="233"/>
    </location>
    <ligand>
        <name>Mg(2+)</name>
        <dbReference type="ChEBI" id="CHEBI:18420"/>
    </ligand>
</feature>
<feature type="binding site" evidence="2">
    <location>
        <position position="51"/>
    </location>
    <ligand>
        <name>substrate</name>
    </ligand>
</feature>
<dbReference type="EC" id="2.5.1.-" evidence="2"/>
<dbReference type="RefSeq" id="WP_165107713.1">
    <property type="nucleotide sequence ID" value="NZ_JAAKYA010000058.1"/>
</dbReference>
<sequence>MVEPGTELTVPVGATPPVGGPVNSSAPTLSAEARAALPRHVAIIMDGNGRWARQRGLPRIEGHRHGAESARAVVRAAAEIGIEYLTLYAFSVENWNRPREEVEALMRYLLHYLKTETDELHKHNVRLHVIGQIQRLPEAVQTELQKTLRRLSKNNGLNLVMALSYGGRTEIVEAARSIARQVREGRLNPEDIDEALFARHLWTRNIPDPDLLIRTSGEMRVSNFLLWQISYAELVITPVLWPDFRKPHFYAALEEYARRHRRFGTV</sequence>
<dbReference type="GO" id="GO:0045547">
    <property type="term" value="F:ditrans,polycis-polyprenyl diphosphate synthase [(2E,6E)-farnesyl diphosphate specific] activity"/>
    <property type="evidence" value="ECO:0007669"/>
    <property type="project" value="TreeGrafter"/>
</dbReference>
<protein>
    <recommendedName>
        <fullName evidence="2">Isoprenyl transferase</fullName>
        <ecNumber evidence="2">2.5.1.-</ecNumber>
    </recommendedName>
</protein>
<dbReference type="GO" id="GO:0016094">
    <property type="term" value="P:polyprenol biosynthetic process"/>
    <property type="evidence" value="ECO:0007669"/>
    <property type="project" value="TreeGrafter"/>
</dbReference>
<feature type="binding site" evidence="2">
    <location>
        <position position="95"/>
    </location>
    <ligand>
        <name>substrate</name>
    </ligand>
</feature>
<feature type="binding site" evidence="2">
    <location>
        <position position="63"/>
    </location>
    <ligand>
        <name>substrate</name>
    </ligand>
</feature>
<dbReference type="NCBIfam" id="NF011405">
    <property type="entry name" value="PRK14830.1"/>
    <property type="match status" value="1"/>
</dbReference>
<evidence type="ECO:0000256" key="3">
    <source>
        <dbReference type="SAM" id="MobiDB-lite"/>
    </source>
</evidence>
<dbReference type="GO" id="GO:0000287">
    <property type="term" value="F:magnesium ion binding"/>
    <property type="evidence" value="ECO:0007669"/>
    <property type="project" value="UniProtKB-UniRule"/>
</dbReference>
<dbReference type="Gene3D" id="3.40.1180.10">
    <property type="entry name" value="Decaprenyl diphosphate synthase-like"/>
    <property type="match status" value="1"/>
</dbReference>
<feature type="active site" description="Proton acceptor" evidence="2">
    <location>
        <position position="94"/>
    </location>
</feature>
<dbReference type="FunFam" id="3.40.1180.10:FF:000001">
    <property type="entry name" value="(2E,6E)-farnesyl-diphosphate-specific ditrans,polycis-undecaprenyl-diphosphate synthase"/>
    <property type="match status" value="1"/>
</dbReference>
<keyword evidence="5" id="KW-1185">Reference proteome</keyword>
<keyword evidence="2" id="KW-0460">Magnesium</keyword>
<dbReference type="PANTHER" id="PTHR10291">
    <property type="entry name" value="DEHYDRODOLICHYL DIPHOSPHATE SYNTHASE FAMILY MEMBER"/>
    <property type="match status" value="1"/>
</dbReference>
<feature type="binding site" evidence="2">
    <location>
        <begin position="47"/>
        <end position="50"/>
    </location>
    <ligand>
        <name>substrate</name>
    </ligand>
</feature>
<comment type="cofactor">
    <cofactor evidence="2">
        <name>Mg(2+)</name>
        <dbReference type="ChEBI" id="CHEBI:18420"/>
    </cofactor>
    <text evidence="2">Binds 2 magnesium ions per subunit.</text>
</comment>
<dbReference type="HAMAP" id="MF_01139">
    <property type="entry name" value="ISPT"/>
    <property type="match status" value="1"/>
</dbReference>
<dbReference type="InterPro" id="IPR018520">
    <property type="entry name" value="UPP_synth-like_CS"/>
</dbReference>
<dbReference type="Pfam" id="PF01255">
    <property type="entry name" value="Prenyltransf"/>
    <property type="match status" value="1"/>
</dbReference>
<comment type="similarity">
    <text evidence="2">Belongs to the UPP synthase family.</text>
</comment>
<accession>A0A6M1S2R1</accession>
<feature type="binding site" evidence="2">
    <location>
        <position position="97"/>
    </location>
    <ligand>
        <name>substrate</name>
    </ligand>
</feature>
<evidence type="ECO:0000256" key="2">
    <source>
        <dbReference type="HAMAP-Rule" id="MF_01139"/>
    </source>
</evidence>
<evidence type="ECO:0000313" key="4">
    <source>
        <dbReference type="EMBL" id="NGO39590.1"/>
    </source>
</evidence>
<dbReference type="PANTHER" id="PTHR10291:SF0">
    <property type="entry name" value="DEHYDRODOLICHYL DIPHOSPHATE SYNTHASE 2"/>
    <property type="match status" value="1"/>
</dbReference>
<dbReference type="AlphaFoldDB" id="A0A6M1S2R1"/>
<dbReference type="EMBL" id="JAAKYA010000058">
    <property type="protein sequence ID" value="NGO39590.1"/>
    <property type="molecule type" value="Genomic_DNA"/>
</dbReference>
<feature type="binding site" evidence="2">
    <location>
        <position position="46"/>
    </location>
    <ligand>
        <name>Mg(2+)</name>
        <dbReference type="ChEBI" id="CHEBI:18420"/>
    </ligand>
</feature>
<feature type="binding site" evidence="2">
    <location>
        <position position="59"/>
    </location>
    <ligand>
        <name>substrate</name>
    </ligand>
</feature>
<dbReference type="InterPro" id="IPR001441">
    <property type="entry name" value="UPP_synth-like"/>
</dbReference>
<feature type="compositionally biased region" description="Low complexity" evidence="3">
    <location>
        <begin position="9"/>
        <end position="22"/>
    </location>
</feature>
<evidence type="ECO:0000256" key="1">
    <source>
        <dbReference type="ARBA" id="ARBA00022679"/>
    </source>
</evidence>
<comment type="caution">
    <text evidence="4">The sequence shown here is derived from an EMBL/GenBank/DDBJ whole genome shotgun (WGS) entry which is preliminary data.</text>
</comment>
<gene>
    <name evidence="4" type="ORF">G4L39_09305</name>
</gene>